<evidence type="ECO:0000259" key="7">
    <source>
        <dbReference type="PROSITE" id="PS50156"/>
    </source>
</evidence>
<name>A0A8T7M409_9CHLR</name>
<keyword evidence="5 6" id="KW-0472">Membrane</keyword>
<dbReference type="GO" id="GO:0005886">
    <property type="term" value="C:plasma membrane"/>
    <property type="evidence" value="ECO:0007669"/>
    <property type="project" value="UniProtKB-SubCell"/>
</dbReference>
<dbReference type="InterPro" id="IPR004869">
    <property type="entry name" value="MMPL_dom"/>
</dbReference>
<evidence type="ECO:0000256" key="3">
    <source>
        <dbReference type="ARBA" id="ARBA00022692"/>
    </source>
</evidence>
<dbReference type="RefSeq" id="WP_341472088.1">
    <property type="nucleotide sequence ID" value="NZ_CP128401.1"/>
</dbReference>
<keyword evidence="4 6" id="KW-1133">Transmembrane helix</keyword>
<keyword evidence="2" id="KW-1003">Cell membrane</keyword>
<feature type="transmembrane region" description="Helical" evidence="6">
    <location>
        <begin position="312"/>
        <end position="333"/>
    </location>
</feature>
<reference evidence="8 10" key="1">
    <citation type="submission" date="2020-06" db="EMBL/GenBank/DDBJ databases">
        <title>Anoxygenic phototrophic Chloroflexota member uses a Type I reaction center.</title>
        <authorList>
            <person name="Tsuji J.M."/>
            <person name="Shaw N.A."/>
            <person name="Nagashima S."/>
            <person name="Venkiteswaran J."/>
            <person name="Schiff S.L."/>
            <person name="Hanada S."/>
            <person name="Tank M."/>
            <person name="Neufeld J.D."/>
        </authorList>
    </citation>
    <scope>NUCLEOTIDE SEQUENCE [LARGE SCALE GENOMIC DNA]</scope>
    <source>
        <strain evidence="8">L227-S17</strain>
    </source>
</reference>
<proteinExistence type="predicted"/>
<dbReference type="PROSITE" id="PS50156">
    <property type="entry name" value="SSD"/>
    <property type="match status" value="1"/>
</dbReference>
<comment type="subcellular location">
    <subcellularLocation>
        <location evidence="1">Cell membrane</location>
        <topology evidence="1">Multi-pass membrane protein</topology>
    </subcellularLocation>
</comment>
<keyword evidence="3 6" id="KW-0812">Transmembrane</keyword>
<evidence type="ECO:0000256" key="4">
    <source>
        <dbReference type="ARBA" id="ARBA00022989"/>
    </source>
</evidence>
<gene>
    <name evidence="8" type="ORF">HXX08_13080</name>
    <name evidence="9" type="ORF">OZ401_004729</name>
</gene>
<reference evidence="9" key="2">
    <citation type="journal article" date="2024" name="Nature">
        <title>Anoxygenic phototroph of the Chloroflexota uses a type I reaction centre.</title>
        <authorList>
            <person name="Tsuji J.M."/>
            <person name="Shaw N.A."/>
            <person name="Nagashima S."/>
            <person name="Venkiteswaran J.J."/>
            <person name="Schiff S.L."/>
            <person name="Watanabe T."/>
            <person name="Fukui M."/>
            <person name="Hanada S."/>
            <person name="Tank M."/>
            <person name="Neufeld J.D."/>
        </authorList>
    </citation>
    <scope>NUCLEOTIDE SEQUENCE</scope>
    <source>
        <strain evidence="9">L227-S17</strain>
        <plasmid evidence="9 11">unnamed1</plasmid>
    </source>
</reference>
<evidence type="ECO:0000256" key="1">
    <source>
        <dbReference type="ARBA" id="ARBA00004651"/>
    </source>
</evidence>
<evidence type="ECO:0000313" key="10">
    <source>
        <dbReference type="Proteomes" id="UP000521676"/>
    </source>
</evidence>
<feature type="transmembrane region" description="Helical" evidence="6">
    <location>
        <begin position="402"/>
        <end position="420"/>
    </location>
</feature>
<dbReference type="AlphaFoldDB" id="A0A8T7M409"/>
<dbReference type="PANTHER" id="PTHR33406">
    <property type="entry name" value="MEMBRANE PROTEIN MJ1562-RELATED"/>
    <property type="match status" value="1"/>
</dbReference>
<evidence type="ECO:0000313" key="11">
    <source>
        <dbReference type="Proteomes" id="UP001431572"/>
    </source>
</evidence>
<feature type="transmembrane region" description="Helical" evidence="6">
    <location>
        <begin position="225"/>
        <end position="251"/>
    </location>
</feature>
<dbReference type="Proteomes" id="UP000521676">
    <property type="component" value="Unassembled WGS sequence"/>
</dbReference>
<evidence type="ECO:0000313" key="8">
    <source>
        <dbReference type="EMBL" id="NWJ46803.1"/>
    </source>
</evidence>
<feature type="transmembrane region" description="Helical" evidence="6">
    <location>
        <begin position="345"/>
        <end position="367"/>
    </location>
</feature>
<feature type="domain" description="SSD" evidence="7">
    <location>
        <begin position="236"/>
        <end position="366"/>
    </location>
</feature>
<feature type="transmembrane region" description="Helical" evidence="6">
    <location>
        <begin position="271"/>
        <end position="291"/>
    </location>
</feature>
<dbReference type="PANTHER" id="PTHR33406:SF13">
    <property type="entry name" value="MEMBRANE PROTEIN YDFJ"/>
    <property type="match status" value="1"/>
</dbReference>
<evidence type="ECO:0000256" key="6">
    <source>
        <dbReference type="SAM" id="Phobius"/>
    </source>
</evidence>
<feature type="transmembrane region" description="Helical" evidence="6">
    <location>
        <begin position="28"/>
        <end position="47"/>
    </location>
</feature>
<evidence type="ECO:0000256" key="2">
    <source>
        <dbReference type="ARBA" id="ARBA00022475"/>
    </source>
</evidence>
<feature type="transmembrane region" description="Helical" evidence="6">
    <location>
        <begin position="585"/>
        <end position="606"/>
    </location>
</feature>
<organism evidence="8 10">
    <name type="scientific">Candidatus Chlorohelix allophototropha</name>
    <dbReference type="NCBI Taxonomy" id="3003348"/>
    <lineage>
        <taxon>Bacteria</taxon>
        <taxon>Bacillati</taxon>
        <taxon>Chloroflexota</taxon>
        <taxon>Chloroflexia</taxon>
        <taxon>Candidatus Chloroheliales</taxon>
        <taxon>Candidatus Chloroheliaceae</taxon>
        <taxon>Candidatus Chlorohelix</taxon>
    </lineage>
</organism>
<evidence type="ECO:0000256" key="5">
    <source>
        <dbReference type="ARBA" id="ARBA00023136"/>
    </source>
</evidence>
<keyword evidence="11" id="KW-1185">Reference proteome</keyword>
<sequence length="764" mass="82562">MPSNTNEKRIYKKAATVRIAMWSARHRWLTVTLWMIFTIGLFIISLVSGGTKTSDGSNPTSGSYSKTESYQAGQVYNAGVANNAPPSSDSYIVITHPSLKTTDPQFKEMVSKVVQGLQAITYSENGANKPSFANVINPYEVPATAGLIAPDGSALRIVATTLGTSKERSIKLEPLKSALVSLKAQSGDFKISVLNYNWLNDDINRIVSEDLDGSLKITMPLTFGILLLAFGALAAAFVPLILAITALLAAFGFLGLYSQFVTPVSQYATQLIVLIGLAVAVDYSLFMLTRFRAERRNGRDKMTAIEITSSTAGRAVFFSGITVAISIAGLYLLDDDLFRSMATGTIAVVLLSIIGSLTFLPATLSIMGNGINWGRIPYFGREREEGSGFWSPLVGGVMRRPFIAAFVTTLLLLFIAFPVLNLRMGLVGVESFPNSIEGVATINLMNQKWPQGTTLKMNVVVTGANNPDVKVAMDKFREAGLKTAGLSEPSAITISQNGTAGRITFTMGGGENDQANIDLVKKVRKELVPAYFSNLGIQAFVSGDTAQVVDIVKIYTDAMPLVFAFVLGLSFLLLLIAFHSLVIPVTAIILNLLSTSAAYGAMVLVFQEGWFDQQIGIKTTGVIESWVPVFIFTILFGLSMDYHLFILTRIKETKDKGANSNEAVAKGISATSGVITSAAAIMVMVFAVFVTLQLVIIKQVGLGLAVAVFVDATLIRSLLLPATMRLLGKWNWYIPKFLDWIPQVTIEGEPEDASDKEKKHKVAV</sequence>
<accession>A0A8T7M409</accession>
<dbReference type="Pfam" id="PF03176">
    <property type="entry name" value="MMPL"/>
    <property type="match status" value="2"/>
</dbReference>
<dbReference type="SUPFAM" id="SSF82866">
    <property type="entry name" value="Multidrug efflux transporter AcrB transmembrane domain"/>
    <property type="match status" value="2"/>
</dbReference>
<dbReference type="EMBL" id="CP128401">
    <property type="protein sequence ID" value="WJW70212.1"/>
    <property type="molecule type" value="Genomic_DNA"/>
</dbReference>
<protein>
    <submittedName>
        <fullName evidence="8">MMPL family transporter</fullName>
    </submittedName>
</protein>
<dbReference type="EMBL" id="JACATZ010000001">
    <property type="protein sequence ID" value="NWJ46803.1"/>
    <property type="molecule type" value="Genomic_DNA"/>
</dbReference>
<feature type="transmembrane region" description="Helical" evidence="6">
    <location>
        <begin position="558"/>
        <end position="578"/>
    </location>
</feature>
<keyword evidence="9" id="KW-0614">Plasmid</keyword>
<dbReference type="Proteomes" id="UP001431572">
    <property type="component" value="Plasmid unnamed1"/>
</dbReference>
<feature type="transmembrane region" description="Helical" evidence="6">
    <location>
        <begin position="696"/>
        <end position="719"/>
    </location>
</feature>
<feature type="transmembrane region" description="Helical" evidence="6">
    <location>
        <begin position="668"/>
        <end position="690"/>
    </location>
</feature>
<dbReference type="InterPro" id="IPR000731">
    <property type="entry name" value="SSD"/>
</dbReference>
<dbReference type="InterPro" id="IPR050545">
    <property type="entry name" value="Mycobact_MmpL"/>
</dbReference>
<evidence type="ECO:0000313" key="9">
    <source>
        <dbReference type="EMBL" id="WJW70212.1"/>
    </source>
</evidence>
<geneLocation type="plasmid" evidence="9 11">
    <name>unnamed1</name>
</geneLocation>
<dbReference type="Gene3D" id="1.20.1640.10">
    <property type="entry name" value="Multidrug efflux transporter AcrB transmembrane domain"/>
    <property type="match status" value="2"/>
</dbReference>
<feature type="transmembrane region" description="Helical" evidence="6">
    <location>
        <begin position="626"/>
        <end position="647"/>
    </location>
</feature>